<gene>
    <name evidence="1" type="ORF">BIV24_05835</name>
</gene>
<dbReference type="EMBL" id="MLYP01000013">
    <property type="protein sequence ID" value="OIJ98368.1"/>
    <property type="molecule type" value="Genomic_DNA"/>
</dbReference>
<sequence length="65" mass="7264">MRESICLIARTSPADWKITAFSTWSLSKLADHLVKQKVVAVWTKTADDILDTLAAYCTRINDSGH</sequence>
<dbReference type="Proteomes" id="UP000179935">
    <property type="component" value="Unassembled WGS sequence"/>
</dbReference>
<organism evidence="1 2">
    <name type="scientific">Streptomyces colonosanans</name>
    <dbReference type="NCBI Taxonomy" id="1428652"/>
    <lineage>
        <taxon>Bacteria</taxon>
        <taxon>Bacillati</taxon>
        <taxon>Actinomycetota</taxon>
        <taxon>Actinomycetes</taxon>
        <taxon>Kitasatosporales</taxon>
        <taxon>Streptomycetaceae</taxon>
        <taxon>Streptomyces</taxon>
    </lineage>
</organism>
<proteinExistence type="predicted"/>
<evidence type="ECO:0000313" key="1">
    <source>
        <dbReference type="EMBL" id="OIJ98368.1"/>
    </source>
</evidence>
<keyword evidence="2" id="KW-1185">Reference proteome</keyword>
<comment type="caution">
    <text evidence="1">The sequence shown here is derived from an EMBL/GenBank/DDBJ whole genome shotgun (WGS) entry which is preliminary data.</text>
</comment>
<reference evidence="1 2" key="1">
    <citation type="submission" date="2016-10" db="EMBL/GenBank/DDBJ databases">
        <title>Genome sequence of Streptomyces sp. MUSC 93.</title>
        <authorList>
            <person name="Lee L.-H."/>
            <person name="Ser H.-L."/>
            <person name="Law J.W.-F."/>
        </authorList>
    </citation>
    <scope>NUCLEOTIDE SEQUENCE [LARGE SCALE GENOMIC DNA]</scope>
    <source>
        <strain evidence="1 2">MUSC 93</strain>
    </source>
</reference>
<accession>A0A1S2PWZ8</accession>
<evidence type="ECO:0000313" key="2">
    <source>
        <dbReference type="Proteomes" id="UP000179935"/>
    </source>
</evidence>
<name>A0A1S2PWZ8_9ACTN</name>
<protein>
    <submittedName>
        <fullName evidence="1">Uncharacterized protein</fullName>
    </submittedName>
</protein>
<dbReference type="AlphaFoldDB" id="A0A1S2PWZ8"/>